<keyword evidence="3 6" id="KW-0694">RNA-binding</keyword>
<evidence type="ECO:0000313" key="8">
    <source>
        <dbReference type="EMBL" id="GGF70821.1"/>
    </source>
</evidence>
<dbReference type="AlphaFoldDB" id="A0A917C4W1"/>
<comment type="caution">
    <text evidence="8">The sequence shown here is derived from an EMBL/GenBank/DDBJ whole genome shotgun (WGS) entry which is preliminary data.</text>
</comment>
<evidence type="ECO:0000256" key="2">
    <source>
        <dbReference type="ARBA" id="ARBA00022814"/>
    </source>
</evidence>
<dbReference type="Pfam" id="PF01029">
    <property type="entry name" value="NusB"/>
    <property type="match status" value="1"/>
</dbReference>
<evidence type="ECO:0000256" key="6">
    <source>
        <dbReference type="HAMAP-Rule" id="MF_00073"/>
    </source>
</evidence>
<gene>
    <name evidence="6 8" type="primary">nusB</name>
    <name evidence="8" type="ORF">GCM10011332_26010</name>
</gene>
<evidence type="ECO:0000313" key="9">
    <source>
        <dbReference type="Proteomes" id="UP000632498"/>
    </source>
</evidence>
<name>A0A917C4W1_9PROT</name>
<keyword evidence="9" id="KW-1185">Reference proteome</keyword>
<comment type="function">
    <text evidence="6">Involved in transcription antitermination. Required for transcription of ribosomal RNA (rRNA) genes. Binds specifically to the boxA antiterminator sequence of the ribosomal RNA (rrn) operons.</text>
</comment>
<dbReference type="GO" id="GO:0005829">
    <property type="term" value="C:cytosol"/>
    <property type="evidence" value="ECO:0007669"/>
    <property type="project" value="TreeGrafter"/>
</dbReference>
<evidence type="ECO:0000256" key="4">
    <source>
        <dbReference type="ARBA" id="ARBA00023015"/>
    </source>
</evidence>
<dbReference type="RefSeq" id="WP_188666010.1">
    <property type="nucleotide sequence ID" value="NZ_BMHV01000020.1"/>
</dbReference>
<feature type="domain" description="NusB/RsmB/TIM44" evidence="7">
    <location>
        <begin position="11"/>
        <end position="152"/>
    </location>
</feature>
<dbReference type="PANTHER" id="PTHR11078">
    <property type="entry name" value="N UTILIZATION SUBSTANCE PROTEIN B-RELATED"/>
    <property type="match status" value="1"/>
</dbReference>
<reference evidence="8" key="1">
    <citation type="journal article" date="2014" name="Int. J. Syst. Evol. Microbiol.">
        <title>Complete genome sequence of Corynebacterium casei LMG S-19264T (=DSM 44701T), isolated from a smear-ripened cheese.</title>
        <authorList>
            <consortium name="US DOE Joint Genome Institute (JGI-PGF)"/>
            <person name="Walter F."/>
            <person name="Albersmeier A."/>
            <person name="Kalinowski J."/>
            <person name="Ruckert C."/>
        </authorList>
    </citation>
    <scope>NUCLEOTIDE SEQUENCE</scope>
    <source>
        <strain evidence="8">CGMCC 1.15254</strain>
    </source>
</reference>
<evidence type="ECO:0000256" key="5">
    <source>
        <dbReference type="ARBA" id="ARBA00023163"/>
    </source>
</evidence>
<dbReference type="GO" id="GO:0031564">
    <property type="term" value="P:transcription antitermination"/>
    <property type="evidence" value="ECO:0007669"/>
    <property type="project" value="UniProtKB-KW"/>
</dbReference>
<evidence type="ECO:0000256" key="3">
    <source>
        <dbReference type="ARBA" id="ARBA00022884"/>
    </source>
</evidence>
<dbReference type="InterPro" id="IPR035926">
    <property type="entry name" value="NusB-like_sf"/>
</dbReference>
<keyword evidence="4 6" id="KW-0805">Transcription regulation</keyword>
<accession>A0A917C4W1</accession>
<evidence type="ECO:0000259" key="7">
    <source>
        <dbReference type="Pfam" id="PF01029"/>
    </source>
</evidence>
<evidence type="ECO:0000256" key="1">
    <source>
        <dbReference type="ARBA" id="ARBA00005952"/>
    </source>
</evidence>
<keyword evidence="2 6" id="KW-0889">Transcription antitermination</keyword>
<dbReference type="GO" id="GO:0003723">
    <property type="term" value="F:RNA binding"/>
    <property type="evidence" value="ECO:0007669"/>
    <property type="project" value="UniProtKB-UniRule"/>
</dbReference>
<protein>
    <recommendedName>
        <fullName evidence="6">Transcription antitermination protein NusB</fullName>
    </recommendedName>
    <alternativeName>
        <fullName evidence="6">Antitermination factor NusB</fullName>
    </alternativeName>
</protein>
<dbReference type="PANTHER" id="PTHR11078:SF3">
    <property type="entry name" value="ANTITERMINATION NUSB DOMAIN-CONTAINING PROTEIN"/>
    <property type="match status" value="1"/>
</dbReference>
<dbReference type="Proteomes" id="UP000632498">
    <property type="component" value="Unassembled WGS sequence"/>
</dbReference>
<dbReference type="NCBIfam" id="TIGR01951">
    <property type="entry name" value="nusB"/>
    <property type="match status" value="1"/>
</dbReference>
<reference evidence="8" key="2">
    <citation type="submission" date="2020-09" db="EMBL/GenBank/DDBJ databases">
        <authorList>
            <person name="Sun Q."/>
            <person name="Zhou Y."/>
        </authorList>
    </citation>
    <scope>NUCLEOTIDE SEQUENCE</scope>
    <source>
        <strain evidence="8">CGMCC 1.15254</strain>
    </source>
</reference>
<comment type="similarity">
    <text evidence="1 6">Belongs to the NusB family.</text>
</comment>
<dbReference type="SUPFAM" id="SSF48013">
    <property type="entry name" value="NusB-like"/>
    <property type="match status" value="1"/>
</dbReference>
<dbReference type="InterPro" id="IPR011605">
    <property type="entry name" value="NusB_fam"/>
</dbReference>
<dbReference type="EMBL" id="BMHV01000020">
    <property type="protein sequence ID" value="GGF70821.1"/>
    <property type="molecule type" value="Genomic_DNA"/>
</dbReference>
<dbReference type="HAMAP" id="MF_00073">
    <property type="entry name" value="NusB"/>
    <property type="match status" value="1"/>
</dbReference>
<dbReference type="Gene3D" id="1.10.940.10">
    <property type="entry name" value="NusB-like"/>
    <property type="match status" value="1"/>
</dbReference>
<sequence length="162" mass="18419">MKKNKSVKRSSARLAAIQALYEVELSDSNVDDVLIAFLRTRWDTPQEDGDEDRDSSPLAEPDKQLFSDLVRGVSKRHDELEEMLSGALSQEWTIDRLEAIVRIILMSGIYELYIRLDVPPRVVITQYVDVAHAFFEGPEPGFVNGVLDRLAKTLRPDDFKKA</sequence>
<proteinExistence type="inferred from homology"/>
<dbReference type="InterPro" id="IPR006027">
    <property type="entry name" value="NusB_RsmB_TIM44"/>
</dbReference>
<keyword evidence="5 6" id="KW-0804">Transcription</keyword>
<organism evidence="8 9">
    <name type="scientific">Terasakiella brassicae</name>
    <dbReference type="NCBI Taxonomy" id="1634917"/>
    <lineage>
        <taxon>Bacteria</taxon>
        <taxon>Pseudomonadati</taxon>
        <taxon>Pseudomonadota</taxon>
        <taxon>Alphaproteobacteria</taxon>
        <taxon>Rhodospirillales</taxon>
        <taxon>Terasakiellaceae</taxon>
        <taxon>Terasakiella</taxon>
    </lineage>
</organism>
<dbReference type="GO" id="GO:0006353">
    <property type="term" value="P:DNA-templated transcription termination"/>
    <property type="evidence" value="ECO:0007669"/>
    <property type="project" value="UniProtKB-UniRule"/>
</dbReference>